<reference evidence="2 3" key="1">
    <citation type="submission" date="2021-11" db="EMBL/GenBank/DDBJ databases">
        <authorList>
            <person name="Oh E.-T."/>
            <person name="Kim S.-B."/>
        </authorList>
    </citation>
    <scope>NUCLEOTIDE SEQUENCE [LARGE SCALE GENOMIC DNA]</scope>
    <source>
        <strain evidence="2 3">MMS20-SJTR3</strain>
    </source>
</reference>
<dbReference type="RefSeq" id="WP_230510780.1">
    <property type="nucleotide sequence ID" value="NZ_JAJITD010000008.1"/>
</dbReference>
<evidence type="ECO:0000256" key="1">
    <source>
        <dbReference type="SAM" id="MobiDB-lite"/>
    </source>
</evidence>
<protein>
    <submittedName>
        <fullName evidence="2">DUF2783 domain-containing protein</fullName>
    </submittedName>
</protein>
<accession>A0ABS8JXS5</accession>
<evidence type="ECO:0000313" key="3">
    <source>
        <dbReference type="Proteomes" id="UP001431019"/>
    </source>
</evidence>
<keyword evidence="3" id="KW-1185">Reference proteome</keyword>
<name>A0ABS8JXS5_9BURK</name>
<evidence type="ECO:0000313" key="2">
    <source>
        <dbReference type="EMBL" id="MCC8394545.1"/>
    </source>
</evidence>
<proteinExistence type="predicted"/>
<feature type="compositionally biased region" description="Polar residues" evidence="1">
    <location>
        <begin position="80"/>
        <end position="90"/>
    </location>
</feature>
<dbReference type="InterPro" id="IPR021233">
    <property type="entry name" value="DUF2783"/>
</dbReference>
<comment type="caution">
    <text evidence="2">The sequence shown here is derived from an EMBL/GenBank/DDBJ whole genome shotgun (WGS) entry which is preliminary data.</text>
</comment>
<sequence length="90" mass="9339">MSHLNLEPNIADMDAFYEHLIDTHNGLSDADSHALNAKLVLLLANHVGDIDVIREALAKARTGLGGGAQAADGSSAPNAIAQSVPVQETV</sequence>
<gene>
    <name evidence="2" type="ORF">LJ656_18290</name>
</gene>
<organism evidence="2 3">
    <name type="scientific">Paraburkholderia sejongensis</name>
    <dbReference type="NCBI Taxonomy" id="2886946"/>
    <lineage>
        <taxon>Bacteria</taxon>
        <taxon>Pseudomonadati</taxon>
        <taxon>Pseudomonadota</taxon>
        <taxon>Betaproteobacteria</taxon>
        <taxon>Burkholderiales</taxon>
        <taxon>Burkholderiaceae</taxon>
        <taxon>Paraburkholderia</taxon>
    </lineage>
</organism>
<dbReference type="Proteomes" id="UP001431019">
    <property type="component" value="Unassembled WGS sequence"/>
</dbReference>
<dbReference type="Pfam" id="PF10932">
    <property type="entry name" value="DUF2783"/>
    <property type="match status" value="1"/>
</dbReference>
<feature type="region of interest" description="Disordered" evidence="1">
    <location>
        <begin position="64"/>
        <end position="90"/>
    </location>
</feature>
<dbReference type="EMBL" id="JAJITD010000008">
    <property type="protein sequence ID" value="MCC8394545.1"/>
    <property type="molecule type" value="Genomic_DNA"/>
</dbReference>